<evidence type="ECO:0008006" key="2">
    <source>
        <dbReference type="Google" id="ProtNLM"/>
    </source>
</evidence>
<gene>
    <name evidence="1" type="ORF">KL86DES1_10581</name>
</gene>
<dbReference type="AlphaFoldDB" id="A0A212KZP6"/>
<accession>A0A212KZP6</accession>
<dbReference type="EMBL" id="FMJC01000001">
    <property type="protein sequence ID" value="SCM70716.1"/>
    <property type="molecule type" value="Genomic_DNA"/>
</dbReference>
<reference evidence="1" key="1">
    <citation type="submission" date="2016-08" db="EMBL/GenBank/DDBJ databases">
        <authorList>
            <person name="Seilhamer J.J."/>
        </authorList>
    </citation>
    <scope>NUCLEOTIDE SEQUENCE</scope>
    <source>
        <strain evidence="1">86-1</strain>
    </source>
</reference>
<dbReference type="PANTHER" id="PTHR35866">
    <property type="entry name" value="PUTATIVE-RELATED"/>
    <property type="match status" value="1"/>
</dbReference>
<name>A0A212KZP6_9BACT</name>
<dbReference type="Pfam" id="PF03692">
    <property type="entry name" value="CxxCxxCC"/>
    <property type="match status" value="1"/>
</dbReference>
<sequence length="149" mass="16153">MPVAPDTVFNCHMCGHCCEGRGGIVVSPTDLARLAAHMGQSPETVVERYCYHVGGKLKIRSGSDGYCVFFKQGQGCGVHEGKPAICRAWPFFRGNIEDSTSLSMAKEFCPGIRPETRHADFAQAGRDYLLQNGLLANDSSCEANALILK</sequence>
<dbReference type="RefSeq" id="WP_179979430.1">
    <property type="nucleotide sequence ID" value="NZ_LT608333.1"/>
</dbReference>
<organism evidence="1">
    <name type="scientific">uncultured Desulfovibrio sp</name>
    <dbReference type="NCBI Taxonomy" id="167968"/>
    <lineage>
        <taxon>Bacteria</taxon>
        <taxon>Pseudomonadati</taxon>
        <taxon>Thermodesulfobacteriota</taxon>
        <taxon>Desulfovibrionia</taxon>
        <taxon>Desulfovibrionales</taxon>
        <taxon>Desulfovibrionaceae</taxon>
        <taxon>Desulfovibrio</taxon>
        <taxon>environmental samples</taxon>
    </lineage>
</organism>
<protein>
    <recommendedName>
        <fullName evidence="2">YkgJ family cysteine cluster protein</fullName>
    </recommendedName>
</protein>
<dbReference type="InterPro" id="IPR005358">
    <property type="entry name" value="Puta_zinc/iron-chelating_dom"/>
</dbReference>
<dbReference type="PANTHER" id="PTHR35866:SF1">
    <property type="entry name" value="YKGJ FAMILY CYSTEINE CLUSTER PROTEIN"/>
    <property type="match status" value="1"/>
</dbReference>
<proteinExistence type="predicted"/>
<evidence type="ECO:0000313" key="1">
    <source>
        <dbReference type="EMBL" id="SCM70716.1"/>
    </source>
</evidence>